<name>A0A1Q2M6X9_9GAMM</name>
<dbReference type="PANTHER" id="PTHR20992">
    <property type="entry name" value="AT15442P-RELATED"/>
    <property type="match status" value="1"/>
</dbReference>
<evidence type="ECO:0000313" key="3">
    <source>
        <dbReference type="Proteomes" id="UP000188219"/>
    </source>
</evidence>
<feature type="transmembrane region" description="Helical" evidence="1">
    <location>
        <begin position="264"/>
        <end position="286"/>
    </location>
</feature>
<dbReference type="Pfam" id="PF04087">
    <property type="entry name" value="DUF389"/>
    <property type="match status" value="1"/>
</dbReference>
<evidence type="ECO:0000313" key="2">
    <source>
        <dbReference type="EMBL" id="AQQ68380.1"/>
    </source>
</evidence>
<dbReference type="Proteomes" id="UP000188219">
    <property type="component" value="Chromosome"/>
</dbReference>
<evidence type="ECO:0000256" key="1">
    <source>
        <dbReference type="SAM" id="Phobius"/>
    </source>
</evidence>
<dbReference type="AlphaFoldDB" id="A0A1Q2M6X9"/>
<reference evidence="2" key="1">
    <citation type="submission" date="2017-02" db="EMBL/GenBank/DDBJ databases">
        <title>Genome of Microbulbifer agarilyticus GP101.</title>
        <authorList>
            <person name="Jung J."/>
            <person name="Bae S.S."/>
            <person name="Baek K."/>
        </authorList>
    </citation>
    <scope>NUCLEOTIDE SEQUENCE [LARGE SCALE GENOMIC DNA]</scope>
    <source>
        <strain evidence="2">GP101</strain>
    </source>
</reference>
<feature type="transmembrane region" description="Helical" evidence="1">
    <location>
        <begin position="166"/>
        <end position="184"/>
    </location>
</feature>
<feature type="transmembrane region" description="Helical" evidence="1">
    <location>
        <begin position="123"/>
        <end position="145"/>
    </location>
</feature>
<evidence type="ECO:0008006" key="4">
    <source>
        <dbReference type="Google" id="ProtNLM"/>
    </source>
</evidence>
<feature type="transmembrane region" description="Helical" evidence="1">
    <location>
        <begin position="190"/>
        <end position="214"/>
    </location>
</feature>
<sequence>MTYRRRGTQVCSDGIAASALDQQRYRANFTLDHFMAELEKKPHADWRRYIEKPLPLAEAHDLIIPGSVPSLSFYLMMTASTVIATLGLLADSAAVIIGAMLVAPLMAPIISLAFGVVSWDGHLMLRSVLIAISGSLLCIVIAYLTTHAIGYQMAGPEIVARMRPSMLDLDVAIAAGAAAAYTLTRPSTSATLAGIAIAVALVPPLCTVGIALALDNEASIEVGVAWDYLSAKRPFILFLTNLVGIAFAATVVFFLQYFRKQPRAIAALAAAFVSLLIVVPSLTHGLEELLVRNMVQRSLISESHEIIGTDAELRFTSITTRFDEDSIVIRVDVVDGAEVITQEFADALQRRMGELAERPVQLEIGVMPELILRSQGTDLDVSGSPGVSGDSAR</sequence>
<keyword evidence="1" id="KW-0472">Membrane</keyword>
<protein>
    <recommendedName>
        <fullName evidence="4">TIGR00341 family protein</fullName>
    </recommendedName>
</protein>
<proteinExistence type="predicted"/>
<dbReference type="eggNOG" id="COG1808">
    <property type="taxonomic scope" value="Bacteria"/>
</dbReference>
<dbReference type="PANTHER" id="PTHR20992:SF9">
    <property type="entry name" value="AT15442P-RELATED"/>
    <property type="match status" value="1"/>
</dbReference>
<keyword evidence="1" id="KW-0812">Transmembrane</keyword>
<keyword evidence="3" id="KW-1185">Reference proteome</keyword>
<feature type="transmembrane region" description="Helical" evidence="1">
    <location>
        <begin position="235"/>
        <end position="258"/>
    </location>
</feature>
<feature type="transmembrane region" description="Helical" evidence="1">
    <location>
        <begin position="96"/>
        <end position="117"/>
    </location>
</feature>
<dbReference type="RefSeq" id="WP_077405546.1">
    <property type="nucleotide sequence ID" value="NZ_CP019650.1"/>
</dbReference>
<feature type="transmembrane region" description="Helical" evidence="1">
    <location>
        <begin position="71"/>
        <end position="89"/>
    </location>
</feature>
<gene>
    <name evidence="2" type="ORF">Mag101_12620</name>
</gene>
<dbReference type="OrthoDB" id="9790659at2"/>
<accession>A0A1Q2M6X9</accession>
<dbReference type="KEGG" id="maga:Mag101_12620"/>
<dbReference type="EMBL" id="CP019650">
    <property type="protein sequence ID" value="AQQ68380.1"/>
    <property type="molecule type" value="Genomic_DNA"/>
</dbReference>
<organism evidence="2 3">
    <name type="scientific">Microbulbifer agarilyticus</name>
    <dbReference type="NCBI Taxonomy" id="260552"/>
    <lineage>
        <taxon>Bacteria</taxon>
        <taxon>Pseudomonadati</taxon>
        <taxon>Pseudomonadota</taxon>
        <taxon>Gammaproteobacteria</taxon>
        <taxon>Cellvibrionales</taxon>
        <taxon>Microbulbiferaceae</taxon>
        <taxon>Microbulbifer</taxon>
    </lineage>
</organism>
<keyword evidence="1" id="KW-1133">Transmembrane helix</keyword>
<dbReference type="InterPro" id="IPR005240">
    <property type="entry name" value="DUF389"/>
</dbReference>